<dbReference type="InterPro" id="IPR002181">
    <property type="entry name" value="Fibrinogen_a/b/g_C_dom"/>
</dbReference>
<comment type="caution">
    <text evidence="2">The sequence shown here is derived from an EMBL/GenBank/DDBJ whole genome shotgun (WGS) entry which is preliminary data.</text>
</comment>
<dbReference type="Pfam" id="PF00147">
    <property type="entry name" value="Fibrinogen_C"/>
    <property type="match status" value="1"/>
</dbReference>
<reference evidence="2 3" key="1">
    <citation type="journal article" date="2019" name="Sci. Rep.">
        <title>Orb-weaving spider Araneus ventricosus genome elucidates the spidroin gene catalogue.</title>
        <authorList>
            <person name="Kono N."/>
            <person name="Nakamura H."/>
            <person name="Ohtoshi R."/>
            <person name="Moran D.A.P."/>
            <person name="Shinohara A."/>
            <person name="Yoshida Y."/>
            <person name="Fujiwara M."/>
            <person name="Mori M."/>
            <person name="Tomita M."/>
            <person name="Arakawa K."/>
        </authorList>
    </citation>
    <scope>NUCLEOTIDE SEQUENCE [LARGE SCALE GENOMIC DNA]</scope>
</reference>
<name>A0A4Y2E244_ARAVE</name>
<dbReference type="PANTHER" id="PTHR19143:SF458">
    <property type="entry name" value="FIBRINOGEN C-TERMINAL DOMAIN-CONTAINING PROTEIN-RELATED"/>
    <property type="match status" value="1"/>
</dbReference>
<dbReference type="Proteomes" id="UP000499080">
    <property type="component" value="Unassembled WGS sequence"/>
</dbReference>
<organism evidence="2 3">
    <name type="scientific">Araneus ventricosus</name>
    <name type="common">Orbweaver spider</name>
    <name type="synonym">Epeira ventricosa</name>
    <dbReference type="NCBI Taxonomy" id="182803"/>
    <lineage>
        <taxon>Eukaryota</taxon>
        <taxon>Metazoa</taxon>
        <taxon>Ecdysozoa</taxon>
        <taxon>Arthropoda</taxon>
        <taxon>Chelicerata</taxon>
        <taxon>Arachnida</taxon>
        <taxon>Araneae</taxon>
        <taxon>Araneomorphae</taxon>
        <taxon>Entelegynae</taxon>
        <taxon>Araneoidea</taxon>
        <taxon>Araneidae</taxon>
        <taxon>Araneus</taxon>
    </lineage>
</organism>
<protein>
    <recommendedName>
        <fullName evidence="1">Fibrinogen C-terminal domain-containing protein</fullName>
    </recommendedName>
</protein>
<dbReference type="AlphaFoldDB" id="A0A4Y2E244"/>
<dbReference type="PANTHER" id="PTHR19143">
    <property type="entry name" value="FIBRINOGEN/TENASCIN/ANGIOPOEITIN"/>
    <property type="match status" value="1"/>
</dbReference>
<keyword evidence="3" id="KW-1185">Reference proteome</keyword>
<sequence>DAMRHPNNYAFSTKDKGNTKIAQELKGGWWYENSGNMCNLNGVYGPGTNGEQTVNWWPWRKNENLAGVEIKVRPK</sequence>
<dbReference type="InterPro" id="IPR050373">
    <property type="entry name" value="Fibrinogen_C-term_domain"/>
</dbReference>
<evidence type="ECO:0000313" key="3">
    <source>
        <dbReference type="Proteomes" id="UP000499080"/>
    </source>
</evidence>
<dbReference type="EMBL" id="BGPR01245068">
    <property type="protein sequence ID" value="GBM23213.1"/>
    <property type="molecule type" value="Genomic_DNA"/>
</dbReference>
<feature type="non-terminal residue" evidence="2">
    <location>
        <position position="1"/>
    </location>
</feature>
<dbReference type="InterPro" id="IPR036056">
    <property type="entry name" value="Fibrinogen-like_C"/>
</dbReference>
<evidence type="ECO:0000313" key="2">
    <source>
        <dbReference type="EMBL" id="GBM23213.1"/>
    </source>
</evidence>
<proteinExistence type="predicted"/>
<feature type="domain" description="Fibrinogen C-terminal" evidence="1">
    <location>
        <begin position="3"/>
        <end position="75"/>
    </location>
</feature>
<accession>A0A4Y2E244</accession>
<dbReference type="InterPro" id="IPR014716">
    <property type="entry name" value="Fibrinogen_a/b/g_C_1"/>
</dbReference>
<dbReference type="SUPFAM" id="SSF56496">
    <property type="entry name" value="Fibrinogen C-terminal domain-like"/>
    <property type="match status" value="1"/>
</dbReference>
<evidence type="ECO:0000259" key="1">
    <source>
        <dbReference type="Pfam" id="PF00147"/>
    </source>
</evidence>
<gene>
    <name evidence="2" type="ORF">AVEN_234016_1</name>
</gene>
<dbReference type="Gene3D" id="3.90.215.10">
    <property type="entry name" value="Gamma Fibrinogen, chain A, domain 1"/>
    <property type="match status" value="1"/>
</dbReference>
<dbReference type="GO" id="GO:0005615">
    <property type="term" value="C:extracellular space"/>
    <property type="evidence" value="ECO:0007669"/>
    <property type="project" value="TreeGrafter"/>
</dbReference>